<dbReference type="GO" id="GO:0005886">
    <property type="term" value="C:plasma membrane"/>
    <property type="evidence" value="ECO:0007669"/>
    <property type="project" value="UniProtKB-SubCell"/>
</dbReference>
<name>A0AAW9RCJ9_9HYPH</name>
<comment type="caution">
    <text evidence="11">The sequence shown here is derived from an EMBL/GenBank/DDBJ whole genome shotgun (WGS) entry which is preliminary data.</text>
</comment>
<keyword evidence="3" id="KW-1003">Cell membrane</keyword>
<evidence type="ECO:0000256" key="9">
    <source>
        <dbReference type="RuleBase" id="RU369079"/>
    </source>
</evidence>
<comment type="subcellular location">
    <subcellularLocation>
        <location evidence="1 9">Cell inner membrane</location>
        <topology evidence="1 9">Multi-pass membrane protein</topology>
    </subcellularLocation>
</comment>
<evidence type="ECO:0000256" key="7">
    <source>
        <dbReference type="ARBA" id="ARBA00023136"/>
    </source>
</evidence>
<dbReference type="PANTHER" id="PTHR35011">
    <property type="entry name" value="2,3-DIKETO-L-GULONATE TRAP TRANSPORTER SMALL PERMEASE PROTEIN YIAM"/>
    <property type="match status" value="1"/>
</dbReference>
<accession>A0AAW9RCJ9</accession>
<gene>
    <name evidence="11" type="ORF">V3328_00475</name>
</gene>
<evidence type="ECO:0000313" key="12">
    <source>
        <dbReference type="Proteomes" id="UP001378188"/>
    </source>
</evidence>
<feature type="transmembrane region" description="Helical" evidence="9">
    <location>
        <begin position="95"/>
        <end position="116"/>
    </location>
</feature>
<evidence type="ECO:0000256" key="8">
    <source>
        <dbReference type="ARBA" id="ARBA00038436"/>
    </source>
</evidence>
<comment type="caution">
    <text evidence="9">Lacks conserved residue(s) required for the propagation of feature annotation.</text>
</comment>
<evidence type="ECO:0000256" key="1">
    <source>
        <dbReference type="ARBA" id="ARBA00004429"/>
    </source>
</evidence>
<comment type="function">
    <text evidence="9">Part of the tripartite ATP-independent periplasmic (TRAP) transport system.</text>
</comment>
<feature type="domain" description="Tripartite ATP-independent periplasmic transporters DctQ component" evidence="10">
    <location>
        <begin position="29"/>
        <end position="164"/>
    </location>
</feature>
<protein>
    <recommendedName>
        <fullName evidence="9">TRAP transporter small permease protein</fullName>
    </recommendedName>
</protein>
<organism evidence="11 12">
    <name type="scientific">Microbaculum marinum</name>
    <dbReference type="NCBI Taxonomy" id="1764581"/>
    <lineage>
        <taxon>Bacteria</taxon>
        <taxon>Pseudomonadati</taxon>
        <taxon>Pseudomonadota</taxon>
        <taxon>Alphaproteobacteria</taxon>
        <taxon>Hyphomicrobiales</taxon>
        <taxon>Tepidamorphaceae</taxon>
        <taxon>Microbaculum</taxon>
    </lineage>
</organism>
<dbReference type="AlphaFoldDB" id="A0AAW9RCJ9"/>
<dbReference type="EMBL" id="JAZHOF010000001">
    <property type="protein sequence ID" value="MEJ8569927.1"/>
    <property type="molecule type" value="Genomic_DNA"/>
</dbReference>
<evidence type="ECO:0000256" key="4">
    <source>
        <dbReference type="ARBA" id="ARBA00022519"/>
    </source>
</evidence>
<dbReference type="InterPro" id="IPR007387">
    <property type="entry name" value="TRAP_DctQ"/>
</dbReference>
<dbReference type="InterPro" id="IPR055348">
    <property type="entry name" value="DctQ"/>
</dbReference>
<keyword evidence="2 9" id="KW-0813">Transport</keyword>
<evidence type="ECO:0000256" key="6">
    <source>
        <dbReference type="ARBA" id="ARBA00022989"/>
    </source>
</evidence>
<sequence length="171" mass="17942">MRLKSVILTASAAAERICLLAAMAALAGMVGAVMLQIVARYGFSSPPSWTEELARYLMVWGGLLGATVAFRRGSDPVIVQADAFRVGWSRAVRDAALAVTTVIFLAPVLYYCFFGPDMAVARSFLVRNAARTSDGLGLNLAVIAASIPVTVAVIFLHLAARLAGASRPAGS</sequence>
<proteinExistence type="inferred from homology"/>
<evidence type="ECO:0000256" key="2">
    <source>
        <dbReference type="ARBA" id="ARBA00022448"/>
    </source>
</evidence>
<dbReference type="RefSeq" id="WP_340327670.1">
    <property type="nucleotide sequence ID" value="NZ_JAZHOF010000001.1"/>
</dbReference>
<evidence type="ECO:0000313" key="11">
    <source>
        <dbReference type="EMBL" id="MEJ8569927.1"/>
    </source>
</evidence>
<comment type="similarity">
    <text evidence="8 9">Belongs to the TRAP transporter small permease family.</text>
</comment>
<keyword evidence="6 9" id="KW-1133">Transmembrane helix</keyword>
<dbReference type="Proteomes" id="UP001378188">
    <property type="component" value="Unassembled WGS sequence"/>
</dbReference>
<keyword evidence="12" id="KW-1185">Reference proteome</keyword>
<feature type="transmembrane region" description="Helical" evidence="9">
    <location>
        <begin position="20"/>
        <end position="41"/>
    </location>
</feature>
<reference evidence="11 12" key="1">
    <citation type="submission" date="2024-02" db="EMBL/GenBank/DDBJ databases">
        <title>Genome analysis and characterization of Microbaculum marinisediminis sp. nov., isolated from marine sediment.</title>
        <authorList>
            <person name="Du Z.-J."/>
            <person name="Ye Y.-Q."/>
            <person name="Zhang Z.-R."/>
            <person name="Yuan S.-M."/>
            <person name="Zhang X.-Y."/>
        </authorList>
    </citation>
    <scope>NUCLEOTIDE SEQUENCE [LARGE SCALE GENOMIC DNA]</scope>
    <source>
        <strain evidence="11 12">SDUM1044001</strain>
    </source>
</reference>
<keyword evidence="4 9" id="KW-0997">Cell inner membrane</keyword>
<keyword evidence="7 9" id="KW-0472">Membrane</keyword>
<evidence type="ECO:0000259" key="10">
    <source>
        <dbReference type="Pfam" id="PF04290"/>
    </source>
</evidence>
<dbReference type="Pfam" id="PF04290">
    <property type="entry name" value="DctQ"/>
    <property type="match status" value="1"/>
</dbReference>
<dbReference type="GO" id="GO:0022857">
    <property type="term" value="F:transmembrane transporter activity"/>
    <property type="evidence" value="ECO:0007669"/>
    <property type="project" value="UniProtKB-UniRule"/>
</dbReference>
<evidence type="ECO:0000256" key="3">
    <source>
        <dbReference type="ARBA" id="ARBA00022475"/>
    </source>
</evidence>
<feature type="transmembrane region" description="Helical" evidence="9">
    <location>
        <begin position="136"/>
        <end position="158"/>
    </location>
</feature>
<evidence type="ECO:0000256" key="5">
    <source>
        <dbReference type="ARBA" id="ARBA00022692"/>
    </source>
</evidence>
<comment type="subunit">
    <text evidence="9">The complex comprises the extracytoplasmic solute receptor protein and the two transmembrane proteins.</text>
</comment>
<keyword evidence="5 9" id="KW-0812">Transmembrane</keyword>